<keyword evidence="1" id="KW-1133">Transmembrane helix</keyword>
<gene>
    <name evidence="2" type="ORF">niasHS_000926</name>
</gene>
<keyword evidence="3" id="KW-1185">Reference proteome</keyword>
<evidence type="ECO:0000313" key="3">
    <source>
        <dbReference type="Proteomes" id="UP001620645"/>
    </source>
</evidence>
<organism evidence="2 3">
    <name type="scientific">Heterodera schachtii</name>
    <name type="common">Sugarbeet cyst nematode worm</name>
    <name type="synonym">Tylenchus schachtii</name>
    <dbReference type="NCBI Taxonomy" id="97005"/>
    <lineage>
        <taxon>Eukaryota</taxon>
        <taxon>Metazoa</taxon>
        <taxon>Ecdysozoa</taxon>
        <taxon>Nematoda</taxon>
        <taxon>Chromadorea</taxon>
        <taxon>Rhabditida</taxon>
        <taxon>Tylenchina</taxon>
        <taxon>Tylenchomorpha</taxon>
        <taxon>Tylenchoidea</taxon>
        <taxon>Heteroderidae</taxon>
        <taxon>Heteroderinae</taxon>
        <taxon>Heterodera</taxon>
    </lineage>
</organism>
<reference evidence="2 3" key="1">
    <citation type="submission" date="2024-10" db="EMBL/GenBank/DDBJ databases">
        <authorList>
            <person name="Kim D."/>
        </authorList>
    </citation>
    <scope>NUCLEOTIDE SEQUENCE [LARGE SCALE GENOMIC DNA]</scope>
    <source>
        <strain evidence="2">Taebaek</strain>
    </source>
</reference>
<protein>
    <submittedName>
        <fullName evidence="2">Uncharacterized protein</fullName>
    </submittedName>
</protein>
<name>A0ABD2K7W5_HETSC</name>
<feature type="transmembrane region" description="Helical" evidence="1">
    <location>
        <begin position="46"/>
        <end position="63"/>
    </location>
</feature>
<keyword evidence="1" id="KW-0812">Transmembrane</keyword>
<proteinExistence type="predicted"/>
<sequence length="103" mass="11941">MLVRQNKITAAAARCVLLVSNRSTTRTPFVCAPPMRYPSVPKRLGLFFFSCVSILGYPTYVMLNLDNVRPFKQTHFNDELKEKLEERRRLRAEGKLNVLQKKL</sequence>
<accession>A0ABD2K7W5</accession>
<dbReference type="EMBL" id="JBICCN010000042">
    <property type="protein sequence ID" value="KAL3098938.1"/>
    <property type="molecule type" value="Genomic_DNA"/>
</dbReference>
<evidence type="ECO:0000256" key="1">
    <source>
        <dbReference type="SAM" id="Phobius"/>
    </source>
</evidence>
<dbReference type="AlphaFoldDB" id="A0ABD2K7W5"/>
<evidence type="ECO:0000313" key="2">
    <source>
        <dbReference type="EMBL" id="KAL3098938.1"/>
    </source>
</evidence>
<dbReference type="Proteomes" id="UP001620645">
    <property type="component" value="Unassembled WGS sequence"/>
</dbReference>
<comment type="caution">
    <text evidence="2">The sequence shown here is derived from an EMBL/GenBank/DDBJ whole genome shotgun (WGS) entry which is preliminary data.</text>
</comment>
<keyword evidence="1" id="KW-0472">Membrane</keyword>